<feature type="region of interest" description="Disordered" evidence="2">
    <location>
        <begin position="1120"/>
        <end position="1139"/>
    </location>
</feature>
<dbReference type="STRING" id="883156.HMPREF9282_00574"/>
<evidence type="ECO:0000313" key="4">
    <source>
        <dbReference type="Proteomes" id="UP000009891"/>
    </source>
</evidence>
<comment type="caution">
    <text evidence="3">The sequence shown here is derived from an EMBL/GenBank/DDBJ whole genome shotgun (WGS) entry which is preliminary data.</text>
</comment>
<sequence>MSWLQDYLSQSNKAWDAENQRIGDSYVPDEHTNFIDSFQSGVWGSLAGGAGFLAAGAEKAGFTGLRDWAENEASYAGKRAYANSDKTEYNDSGWYDPRYYVNGHALNDTAQMLGSSLVDIGLVTGSLLAAPETGGASLAGIAAVGAARAGGRIMGEKLLGNVLTKYALEKGATMGLEAGAKLASRQVLGEAALGTAKGLVNEAPLILTGGASESAINAGDVYMESLQMGNDRDTASSQSMQAFGEGYIPAIAEFYADKMAIGGTLAGFATKGGKVLSKAVRSAVANGVVSGQMEGAVEAWQTMVQDRALGKEDALNARIYDPTSWSDNMADSYGQAVGPAMLLGGIGGARAGISSAMNNPNPNVKVTPEVAEQPVSIEGDITPATDSITPIEGEISSAPVADLGGMDSTSPRQGLYDEMRNTFIRNNPKSPDIVETKSQATNDKIEDIISLWDNSSPEEIQNLAPNTFVEDFKQAGLTDAEAGRASNGLVKHMKEQKPLPKVDGRALIEEASKVGVQLDPKQAENLVSDNPSPALVKQVQNKINKVRPIVEKQQAKLDKKREQEAIAQQQKEYLENEKRNYVNNNYENSTNKQFFDRVIGNTENEPNKAAETAYKFKRAMKERNKDIKNGKPKAKNVRNYLTKQGITEEKYGKTPVQAMVDYAKSMDQERINARQSARTSDEYRRSLKENARNVTNVMAVNKMHDDALKNAHGEQIKSVERDIDNSLIQLGQNGFDITKLKHYKRLENAAKGFHKQAIDRLQRINESVGLTEKVKPVENTPIETKPIEENKPIETKPAENAPIENKPIEEKPTVNEPVQEVPVAEKPKRTRTNKPKVHKGFKEGSQFFSEEKTISETMTKLNEMEKDETLKPKEREEVSRIRKLLTSVRDEEGNVATKDMTDSAKQEYNKIISKHKELQDKAKESNIGIQEFTKQASSLKQQAERLFKNFPSQQTLNLVVGSDLVFKVPSQNAMAKAIREGIVDLNKTVTNTFMSKPGNFNNAALKFIEGSFGSKLTKLPNNVRNAIIEKILQNEYSSLIKKYENNEGILSSEPSNLKQLAARIAGSFPTQSFPSIGKEAGEGTTKGIFGERSKGLANIANDNQGMIGLAREYYQKEEEKIKPKEKVEPKARTTKHQTKAGYTVNKEGIKATISTEMTNDRDYPVTVTVKFDDSKLATDENTQNIIEQVTADLFFDTDDVDIVSNENGVVKLTAKPMLSYTNLSNNVSQEGILKARVESIKKAIELSEQGEIAFTVEENADISALQPILDDLYGKGEYKVETELVKGVDNEGSRKEVYVVNKDTVVDEDIREELSGSALYQRGAEDLARNTDDVATSNDVNAIKDIFKRVPKELRLNDKQIHELTTSLLYWLGRANFPKAVEYLQKAVYLKVNVETGHKPENGYTSIDYGVVRIKPENITTTSSTFVHELVHDAVANVLGSDNVFSNNYIKGLFNDMPKKARGRKNERERREAMERLVSGGAGEGIRDLRVLPTGDSGDTGRGRNQSDFGTNAGENRLDWTNDNSQNGLGVPSRSSSNGGLSDGSRGLGVRNSGLDSQNVGKNGTVHGEGLRRDKTESEENYSRGLVRGWLRTESFVDKTTESQIDDGSAFLDIKDELVDLFDDHDLYMSDKAELIGAWLNAALQLDKKHGTKLLEQLRNDELILQETLAYASHTFMTPSQLGVIFSSGTESMNAEKRQAVIDDPFKKILFVHRMGGTGRAKAKADWRTNEMAATKSLFNISAAATPLDKLMDPSLDKYGQALIVITPKALDKLAYFAGTYDLRSIVDRKYKALRGKYGEEKVKEIINEFFNRGVINGKGTLGQISLAMFSDISISKEDLKQNLIYRQRKEITSAQMTEFENRIGHMVADLYVKYSNDNKAKYLREKSLPYDKVEKLILDTATYRKDKETGEWIYSEKKGSGKTIISQSFFSGVMNAFRGYAENKGNAYISEMFKKYSGMNSVPDGLTKDLEKIANYMNEFQTTYAEVKFSEDLPANLIHGIYDPKGVLTPEQVKVFRDAGIRVIRNFKGMTVAEYIAREKKSPLLQHGKEDPADMKSNPAEASVNMAEKLIEKEIKKETDRIEVYRRADNKDNTPMYALLKEVRSPSSLAKKHFPELVKFIEDARQVVRKTGRDLKEYRTKMDAVYKQLKNKDDQKSFDKLKVEISDRRMEFAQVIPITMQDGTNKYTIIKEGDIFEEFEDESDALQKKVELENAGYKVAKDYKNQRHRIFASKDIVRGYNSLEQANQIAIKESGEIAKSKGYNDTVWKAYVEYRKTLDELMIKAANANERVGNPDKQKYLWGYSPFEHSRFGVYEEQKSIGDDGKETVTRNVVASFRTEKAARKWVEENLLNNPEFAKSKFAIVEQDRNYNNPRNDFDSHYATIDNDYFKDHVVEDYMAAEQKEAEFKRLTGLYPEMKKLVDSGFINKPLTQQEFLNLVNDKATMEKIGIDAKALQNEMKHANGFELFKRNGKVTKKSLIEHFYTNTGDFAKNKHNMTRVMGAKGSNPNLQRADYDYIVSMVKHINNAEWYHKATTAYEHWFKDKYKANRSTGSMSNKQEMMHTLIRTVMGVPNHFDTRLNEVMDEIPNLGRFMTKNYGETWFTDLMKRGMEVTALVKLGLLRPTAMIAQLGVMANIFTMTGFNQNFWAAQAAALKGNKNPKYKDLFSYIGIGEDYQGIESDVFNDSKSIVHTTKIGKLLAKAMLPFEMGDNFTRRVAAIYAYEKALAQGKTKEEAMSMADDFVQTTNFDYTEIDSPGVFQRAGVVGKMLLQFKKYPVKQMEFFNDILNLMDLPENPSVADIEKAKKERRWRLVRFLGSYAAMAGMLGMPMAGAADELAAWITGSKPSEAMKELMYEWAGKNEWKQTIARFTIYGLPGVAGVDFSRNIGLGDVIPTDASELAGPTFGTLSSMYNAIKYNQSAKNKLIGEIHAIAPFYTNLYQAFGTGKMRDWKAGMDTRDYTVMEKVVKGLGFRPIRESVDADLANILYNKIRETKDAKKASIYKYLDDPTIANMREMERYGVTKKDIESTKASLEADRLDRIAKAVGDKNKSEKFEELRKTRDTFLDYTEEDDE</sequence>
<feature type="coiled-coil region" evidence="1">
    <location>
        <begin position="550"/>
        <end position="580"/>
    </location>
</feature>
<dbReference type="eggNOG" id="COG1196">
    <property type="taxonomic scope" value="Bacteria"/>
</dbReference>
<feature type="coiled-coil region" evidence="1">
    <location>
        <begin position="2122"/>
        <end position="2156"/>
    </location>
</feature>
<gene>
    <name evidence="3" type="ORF">HMPREF9282_00574</name>
</gene>
<organism evidence="3 4">
    <name type="scientific">Veillonella seminalis ACS-216-V-Col6b</name>
    <dbReference type="NCBI Taxonomy" id="883156"/>
    <lineage>
        <taxon>Bacteria</taxon>
        <taxon>Bacillati</taxon>
        <taxon>Bacillota</taxon>
        <taxon>Negativicutes</taxon>
        <taxon>Veillonellales</taxon>
        <taxon>Veillonellaceae</taxon>
        <taxon>Veillonella</taxon>
    </lineage>
</organism>
<feature type="compositionally biased region" description="Basic and acidic residues" evidence="2">
    <location>
        <begin position="1120"/>
        <end position="1131"/>
    </location>
</feature>
<name>K9DIZ6_9FIRM</name>
<feature type="compositionally biased region" description="Basic residues" evidence="2">
    <location>
        <begin position="828"/>
        <end position="839"/>
    </location>
</feature>
<dbReference type="RefSeq" id="WP_006555474.1">
    <property type="nucleotide sequence ID" value="NZ_JH992936.1"/>
</dbReference>
<keyword evidence="1" id="KW-0175">Coiled coil</keyword>
<feature type="compositionally biased region" description="Basic and acidic residues" evidence="2">
    <location>
        <begin position="1569"/>
        <end position="1580"/>
    </location>
</feature>
<evidence type="ECO:0000256" key="1">
    <source>
        <dbReference type="SAM" id="Coils"/>
    </source>
</evidence>
<evidence type="ECO:0000313" key="3">
    <source>
        <dbReference type="EMBL" id="EKU78777.1"/>
    </source>
</evidence>
<dbReference type="EMBL" id="AHAF01000003">
    <property type="protein sequence ID" value="EKU78777.1"/>
    <property type="molecule type" value="Genomic_DNA"/>
</dbReference>
<dbReference type="PATRIC" id="fig|883156.3.peg.558"/>
<evidence type="ECO:0000256" key="2">
    <source>
        <dbReference type="SAM" id="MobiDB-lite"/>
    </source>
</evidence>
<feature type="compositionally biased region" description="Polar residues" evidence="2">
    <location>
        <begin position="1503"/>
        <end position="1540"/>
    </location>
</feature>
<feature type="region of interest" description="Disordered" evidence="2">
    <location>
        <begin position="1476"/>
        <end position="1580"/>
    </location>
</feature>
<dbReference type="HOGENOM" id="CLU_225858_0_0_9"/>
<dbReference type="Proteomes" id="UP000009891">
    <property type="component" value="Unassembled WGS sequence"/>
</dbReference>
<reference evidence="3 4" key="1">
    <citation type="submission" date="2012-09" db="EMBL/GenBank/DDBJ databases">
        <title>The Genome Sequence of Veillonella ratti ACS-216-V-COL6B.</title>
        <authorList>
            <consortium name="The Broad Institute Genome Sequencing Platform"/>
            <person name="Earl A."/>
            <person name="Ward D."/>
            <person name="Feldgarden M."/>
            <person name="Gevers D."/>
            <person name="Saerens B."/>
            <person name="Vaneechoutte M."/>
            <person name="Walker B."/>
            <person name="Young S.K."/>
            <person name="Zeng Q."/>
            <person name="Gargeya S."/>
            <person name="Fitzgerald M."/>
            <person name="Haas B."/>
            <person name="Abouelleil A."/>
            <person name="Alvarado L."/>
            <person name="Arachchi H.M."/>
            <person name="Berlin A."/>
            <person name="Chapman S.B."/>
            <person name="Goldberg J."/>
            <person name="Griggs A."/>
            <person name="Gujja S."/>
            <person name="Hansen M."/>
            <person name="Howarth C."/>
            <person name="Imamovic A."/>
            <person name="Larimer J."/>
            <person name="McCowen C."/>
            <person name="Montmayeur A."/>
            <person name="Murphy C."/>
            <person name="Neiman D."/>
            <person name="Pearson M."/>
            <person name="Priest M."/>
            <person name="Roberts A."/>
            <person name="Saif S."/>
            <person name="Shea T."/>
            <person name="Sisk P."/>
            <person name="Sykes S."/>
            <person name="Wortman J."/>
            <person name="Nusbaum C."/>
            <person name="Birren B."/>
        </authorList>
    </citation>
    <scope>NUCLEOTIDE SEQUENCE [LARGE SCALE GENOMIC DNA]</scope>
    <source>
        <strain evidence="3 4">ACS-216-V-Col6b</strain>
    </source>
</reference>
<feature type="region of interest" description="Disordered" evidence="2">
    <location>
        <begin position="791"/>
        <end position="839"/>
    </location>
</feature>
<feature type="coiled-coil region" evidence="1">
    <location>
        <begin position="901"/>
        <end position="949"/>
    </location>
</feature>
<protein>
    <recommendedName>
        <fullName evidence="5">Large polyvalent protein associated domain-containing protein</fullName>
    </recommendedName>
</protein>
<evidence type="ECO:0008006" key="5">
    <source>
        <dbReference type="Google" id="ProtNLM"/>
    </source>
</evidence>
<keyword evidence="4" id="KW-1185">Reference proteome</keyword>
<accession>K9DIZ6</accession>
<proteinExistence type="predicted"/>